<dbReference type="EMBL" id="WJXA01000013">
    <property type="protein sequence ID" value="KAF7119986.1"/>
    <property type="molecule type" value="Genomic_DNA"/>
</dbReference>
<evidence type="ECO:0000259" key="3">
    <source>
        <dbReference type="Pfam" id="PF17172"/>
    </source>
</evidence>
<dbReference type="Pfam" id="PF17171">
    <property type="entry name" value="GST_C_6"/>
    <property type="match status" value="1"/>
</dbReference>
<evidence type="ECO:0000259" key="2">
    <source>
        <dbReference type="Pfam" id="PF17171"/>
    </source>
</evidence>
<feature type="region of interest" description="Disordered" evidence="1">
    <location>
        <begin position="292"/>
        <end position="330"/>
    </location>
</feature>
<evidence type="ECO:0000313" key="4">
    <source>
        <dbReference type="EMBL" id="KAF7119986.1"/>
    </source>
</evidence>
<proteinExistence type="predicted"/>
<dbReference type="CDD" id="cd03193">
    <property type="entry name" value="GST_C_Metaxin"/>
    <property type="match status" value="1"/>
</dbReference>
<protein>
    <recommendedName>
        <fullName evidence="6">Metaxin</fullName>
    </recommendedName>
</protein>
<keyword evidence="5" id="KW-1185">Reference proteome</keyword>
<dbReference type="InterPro" id="IPR033468">
    <property type="entry name" value="Metaxin_GST"/>
</dbReference>
<dbReference type="PANTHER" id="PTHR12289">
    <property type="entry name" value="METAXIN RELATED"/>
    <property type="match status" value="1"/>
</dbReference>
<dbReference type="InterPro" id="IPR012336">
    <property type="entry name" value="Thioredoxin-like_fold"/>
</dbReference>
<dbReference type="GO" id="GO:0005741">
    <property type="term" value="C:mitochondrial outer membrane"/>
    <property type="evidence" value="ECO:0007669"/>
    <property type="project" value="TreeGrafter"/>
</dbReference>
<dbReference type="Pfam" id="PF17172">
    <property type="entry name" value="GST_N_4"/>
    <property type="match status" value="1"/>
</dbReference>
<gene>
    <name evidence="4" type="ORF">RHSIM_Rhsim13G0200500</name>
</gene>
<dbReference type="OrthoDB" id="5835136at2759"/>
<feature type="domain" description="Thioredoxin-like fold" evidence="3">
    <location>
        <begin position="24"/>
        <end position="118"/>
    </location>
</feature>
<reference evidence="4" key="1">
    <citation type="submission" date="2019-11" db="EMBL/GenBank/DDBJ databases">
        <authorList>
            <person name="Liu Y."/>
            <person name="Hou J."/>
            <person name="Li T.-Q."/>
            <person name="Guan C.-H."/>
            <person name="Wu X."/>
            <person name="Wu H.-Z."/>
            <person name="Ling F."/>
            <person name="Zhang R."/>
            <person name="Shi X.-G."/>
            <person name="Ren J.-P."/>
            <person name="Chen E.-F."/>
            <person name="Sun J.-M."/>
        </authorList>
    </citation>
    <scope>NUCLEOTIDE SEQUENCE</scope>
    <source>
        <strain evidence="4">Adult_tree_wgs_1</strain>
        <tissue evidence="4">Leaves</tissue>
    </source>
</reference>
<dbReference type="InterPro" id="IPR050931">
    <property type="entry name" value="Mito_Protein_Transport_Metaxin"/>
</dbReference>
<evidence type="ECO:0008006" key="6">
    <source>
        <dbReference type="Google" id="ProtNLM"/>
    </source>
</evidence>
<name>A0A834G1W4_RHOSS</name>
<evidence type="ECO:0000313" key="5">
    <source>
        <dbReference type="Proteomes" id="UP000626092"/>
    </source>
</evidence>
<dbReference type="PANTHER" id="PTHR12289:SF41">
    <property type="entry name" value="FAILED AXON CONNECTIONS-RELATED"/>
    <property type="match status" value="1"/>
</dbReference>
<organism evidence="4 5">
    <name type="scientific">Rhododendron simsii</name>
    <name type="common">Sims's rhododendron</name>
    <dbReference type="NCBI Taxonomy" id="118357"/>
    <lineage>
        <taxon>Eukaryota</taxon>
        <taxon>Viridiplantae</taxon>
        <taxon>Streptophyta</taxon>
        <taxon>Embryophyta</taxon>
        <taxon>Tracheophyta</taxon>
        <taxon>Spermatophyta</taxon>
        <taxon>Magnoliopsida</taxon>
        <taxon>eudicotyledons</taxon>
        <taxon>Gunneridae</taxon>
        <taxon>Pentapetalae</taxon>
        <taxon>asterids</taxon>
        <taxon>Ericales</taxon>
        <taxon>Ericaceae</taxon>
        <taxon>Ericoideae</taxon>
        <taxon>Rhodoreae</taxon>
        <taxon>Rhododendron</taxon>
    </lineage>
</organism>
<dbReference type="Proteomes" id="UP000626092">
    <property type="component" value="Unassembled WGS sequence"/>
</dbReference>
<dbReference type="AlphaFoldDB" id="A0A834G1W4"/>
<evidence type="ECO:0000256" key="1">
    <source>
        <dbReference type="SAM" id="MobiDB-lite"/>
    </source>
</evidence>
<feature type="domain" description="Metaxin glutathione S-transferase" evidence="2">
    <location>
        <begin position="225"/>
        <end position="283"/>
    </location>
</feature>
<accession>A0A834G1W4</accession>
<comment type="caution">
    <text evidence="4">The sequence shown here is derived from an EMBL/GenBank/DDBJ whole genome shotgun (WGS) entry which is preliminary data.</text>
</comment>
<feature type="compositionally biased region" description="Basic residues" evidence="1">
    <location>
        <begin position="312"/>
        <end position="322"/>
    </location>
</feature>
<dbReference type="GO" id="GO:0006626">
    <property type="term" value="P:protein targeting to mitochondrion"/>
    <property type="evidence" value="ECO:0007669"/>
    <property type="project" value="TreeGrafter"/>
</dbReference>
<sequence length="373" mass="42018">MAEELSQLTLVARKACFGLPTACPSCLPVYIYLKFAQLPFSLEFNLIHPDSDQIPYVESGTYVAYNNEKGGVIESLKEDGILDMDSEVHSVPEWISTKAMVNSWLADALMYELWVGSDGSSAHKIYYSDLPWPIGKFIYFKQVRMAKQLLGITKENADRREEEVHSISTSSFLLKIAHARGVDFIVSFSDFLLASNLVFTNAEVYASQETQDIFYAQIYRRATIAYGALSTRLGDQAYFFDRPTSLDAVFLGHALFTLQAFPETSVLRGKLLEHSNLVQYADKLKLEFVEGRSPSSTPPFHADPSSSFPRRAGSKPKSKPKKEKTEEEKKFKRRAKYFLVTQLVAVLVFLSLLGGSDDAEVELEDDDDLNYNE</sequence>